<dbReference type="Proteomes" id="UP000438429">
    <property type="component" value="Unassembled WGS sequence"/>
</dbReference>
<proteinExistence type="predicted"/>
<reference evidence="2 3" key="1">
    <citation type="submission" date="2019-06" db="EMBL/GenBank/DDBJ databases">
        <title>Draft genomes of female and male turbot (Scophthalmus maximus).</title>
        <authorList>
            <person name="Xu H."/>
            <person name="Xu X.-W."/>
            <person name="Shao C."/>
            <person name="Chen S."/>
        </authorList>
    </citation>
    <scope>NUCLEOTIDE SEQUENCE [LARGE SCALE GENOMIC DNA]</scope>
    <source>
        <strain evidence="2">Ysfricsl-2016a</strain>
        <tissue evidence="2">Blood</tissue>
    </source>
</reference>
<sequence length="155" mass="16512">MCRSVEPRGRELASRSDDVRAGHFLQLRHHGVQLTAAAAVKTTRGARAGGDADGGSLLEAAAKFQSTCHNRKPERQRETSETCVGEGSAVVSLWLQSPHVPLPSVARGDGEPVLQGEAASLDQQQPTVAHSGGAGPREAAVQPPICLHIRRRRLF</sequence>
<comment type="caution">
    <text evidence="2">The sequence shown here is derived from an EMBL/GenBank/DDBJ whole genome shotgun (WGS) entry which is preliminary data.</text>
</comment>
<evidence type="ECO:0000256" key="1">
    <source>
        <dbReference type="SAM" id="MobiDB-lite"/>
    </source>
</evidence>
<protein>
    <submittedName>
        <fullName evidence="2">Uncharacterized protein</fullName>
    </submittedName>
</protein>
<evidence type="ECO:0000313" key="2">
    <source>
        <dbReference type="EMBL" id="KAF0034495.1"/>
    </source>
</evidence>
<dbReference type="EMBL" id="VEVO01000011">
    <property type="protein sequence ID" value="KAF0034495.1"/>
    <property type="molecule type" value="Genomic_DNA"/>
</dbReference>
<name>A0A6A4SPH7_SCOMX</name>
<dbReference type="AlphaFoldDB" id="A0A6A4SPH7"/>
<gene>
    <name evidence="2" type="ORF">F2P81_012253</name>
</gene>
<organism evidence="2 3">
    <name type="scientific">Scophthalmus maximus</name>
    <name type="common">Turbot</name>
    <name type="synonym">Psetta maxima</name>
    <dbReference type="NCBI Taxonomy" id="52904"/>
    <lineage>
        <taxon>Eukaryota</taxon>
        <taxon>Metazoa</taxon>
        <taxon>Chordata</taxon>
        <taxon>Craniata</taxon>
        <taxon>Vertebrata</taxon>
        <taxon>Euteleostomi</taxon>
        <taxon>Actinopterygii</taxon>
        <taxon>Neopterygii</taxon>
        <taxon>Teleostei</taxon>
        <taxon>Neoteleostei</taxon>
        <taxon>Acanthomorphata</taxon>
        <taxon>Carangaria</taxon>
        <taxon>Pleuronectiformes</taxon>
        <taxon>Pleuronectoidei</taxon>
        <taxon>Scophthalmidae</taxon>
        <taxon>Scophthalmus</taxon>
    </lineage>
</organism>
<feature type="region of interest" description="Disordered" evidence="1">
    <location>
        <begin position="118"/>
        <end position="139"/>
    </location>
</feature>
<accession>A0A6A4SPH7</accession>
<evidence type="ECO:0000313" key="3">
    <source>
        <dbReference type="Proteomes" id="UP000438429"/>
    </source>
</evidence>